<reference evidence="1" key="1">
    <citation type="submission" date="2013-12" db="EMBL/GenBank/DDBJ databases">
        <authorList>
            <person name="Omoto C.K."/>
            <person name="Sibley D."/>
            <person name="Venepally P."/>
            <person name="Hadjithomas M."/>
            <person name="Karamycheva S."/>
            <person name="Brunk B."/>
            <person name="Roos D."/>
            <person name="Caler E."/>
            <person name="Lorenzi H."/>
        </authorList>
    </citation>
    <scope>NUCLEOTIDE SEQUENCE</scope>
</reference>
<protein>
    <submittedName>
        <fullName evidence="1">Uncharacterized protein</fullName>
    </submittedName>
</protein>
<dbReference type="AlphaFoldDB" id="A0A023AXX8"/>
<evidence type="ECO:0000313" key="1">
    <source>
        <dbReference type="EMBL" id="EZG43494.1"/>
    </source>
</evidence>
<evidence type="ECO:0000313" key="2">
    <source>
        <dbReference type="Proteomes" id="UP000019763"/>
    </source>
</evidence>
<name>A0A023AXX8_GRENI</name>
<comment type="caution">
    <text evidence="1">The sequence shown here is derived from an EMBL/GenBank/DDBJ whole genome shotgun (WGS) entry which is preliminary data.</text>
</comment>
<dbReference type="GeneID" id="22915819"/>
<sequence length="78" mass="8511">MAPGELVCKAVQDEADKQGVVCTPFPQQCTWNPSTPSGRRPDGFLELSEKDAGAIVQAEMDEHIKYWLTSATWSSPTA</sequence>
<dbReference type="VEuPathDB" id="CryptoDB:GNI_169950"/>
<keyword evidence="2" id="KW-1185">Reference proteome</keyword>
<dbReference type="Proteomes" id="UP000019763">
    <property type="component" value="Unassembled WGS sequence"/>
</dbReference>
<gene>
    <name evidence="1" type="ORF">GNI_169950</name>
</gene>
<accession>A0A023AXX8</accession>
<organism evidence="1 2">
    <name type="scientific">Gregarina niphandrodes</name>
    <name type="common">Septate eugregarine</name>
    <dbReference type="NCBI Taxonomy" id="110365"/>
    <lineage>
        <taxon>Eukaryota</taxon>
        <taxon>Sar</taxon>
        <taxon>Alveolata</taxon>
        <taxon>Apicomplexa</taxon>
        <taxon>Conoidasida</taxon>
        <taxon>Gregarinasina</taxon>
        <taxon>Eugregarinorida</taxon>
        <taxon>Gregarinidae</taxon>
        <taxon>Gregarina</taxon>
    </lineage>
</organism>
<proteinExistence type="predicted"/>
<dbReference type="EMBL" id="AFNH02001273">
    <property type="protein sequence ID" value="EZG43494.1"/>
    <property type="molecule type" value="Genomic_DNA"/>
</dbReference>
<dbReference type="RefSeq" id="XP_011133276.1">
    <property type="nucleotide sequence ID" value="XM_011134974.1"/>
</dbReference>